<evidence type="ECO:0000313" key="3">
    <source>
        <dbReference type="Proteomes" id="UP000038040"/>
    </source>
</evidence>
<dbReference type="STRING" id="318479.A0A0N4U537"/>
<dbReference type="WBParaSite" id="DME_0000194101-mRNA-1">
    <property type="protein sequence ID" value="DME_0000194101-mRNA-1"/>
    <property type="gene ID" value="DME_0000194101"/>
</dbReference>
<evidence type="ECO:0000256" key="1">
    <source>
        <dbReference type="ARBA" id="ARBA00007936"/>
    </source>
</evidence>
<accession>A0A0N4U537</accession>
<dbReference type="GO" id="GO:0008083">
    <property type="term" value="F:growth factor activity"/>
    <property type="evidence" value="ECO:0007669"/>
    <property type="project" value="InterPro"/>
</dbReference>
<organism evidence="3 5">
    <name type="scientific">Dracunculus medinensis</name>
    <name type="common">Guinea worm</name>
    <dbReference type="NCBI Taxonomy" id="318479"/>
    <lineage>
        <taxon>Eukaryota</taxon>
        <taxon>Metazoa</taxon>
        <taxon>Ecdysozoa</taxon>
        <taxon>Nematoda</taxon>
        <taxon>Chromadorea</taxon>
        <taxon>Rhabditida</taxon>
        <taxon>Spirurina</taxon>
        <taxon>Dracunculoidea</taxon>
        <taxon>Dracunculidae</taxon>
        <taxon>Dracunculus</taxon>
    </lineage>
</organism>
<dbReference type="InterPro" id="IPR008996">
    <property type="entry name" value="IL1/FGF"/>
</dbReference>
<dbReference type="InterPro" id="IPR002209">
    <property type="entry name" value="Fibroblast_GF_fam"/>
</dbReference>
<dbReference type="Gene3D" id="2.80.10.50">
    <property type="match status" value="1"/>
</dbReference>
<reference evidence="2 4" key="2">
    <citation type="submission" date="2018-11" db="EMBL/GenBank/DDBJ databases">
        <authorList>
            <consortium name="Pathogen Informatics"/>
        </authorList>
    </citation>
    <scope>NUCLEOTIDE SEQUENCE [LARGE SCALE GENOMIC DNA]</scope>
</reference>
<dbReference type="SMART" id="SM00442">
    <property type="entry name" value="FGF"/>
    <property type="match status" value="1"/>
</dbReference>
<keyword evidence="4" id="KW-1185">Reference proteome</keyword>
<dbReference type="Pfam" id="PF00167">
    <property type="entry name" value="FGF"/>
    <property type="match status" value="1"/>
</dbReference>
<evidence type="ECO:0000313" key="2">
    <source>
        <dbReference type="EMBL" id="VDN56328.1"/>
    </source>
</evidence>
<dbReference type="CDD" id="cd23307">
    <property type="entry name" value="beta-trefoil_FGF8-like"/>
    <property type="match status" value="1"/>
</dbReference>
<sequence length="187" mass="22093">MINKFANGSIIWQLYNHCSSAFVQTYFKHADASGHQASHCLTDFIVEFDSKHRLRLKNIFTENFICFNKRQRIAIRRDGLDEKCHFRERITPSGYTQLQSAWRPYLFLGFNRRGRFQDPSQFKKKKRCFSFTKLVRHASSSSVLLNECSNPQKEAEENEKINLEAERQRLLYNAVRESLLGQIRVRP</sequence>
<dbReference type="OrthoDB" id="5988014at2759"/>
<dbReference type="AlphaFoldDB" id="A0A0N4U537"/>
<reference evidence="5" key="1">
    <citation type="submission" date="2017-02" db="UniProtKB">
        <authorList>
            <consortium name="WormBaseParasite"/>
        </authorList>
    </citation>
    <scope>IDENTIFICATION</scope>
</reference>
<comment type="similarity">
    <text evidence="1">Belongs to the heparin-binding growth factors family.</text>
</comment>
<evidence type="ECO:0000313" key="5">
    <source>
        <dbReference type="WBParaSite" id="DME_0000194101-mRNA-1"/>
    </source>
</evidence>
<dbReference type="EMBL" id="UYYG01001155">
    <property type="protein sequence ID" value="VDN56328.1"/>
    <property type="molecule type" value="Genomic_DNA"/>
</dbReference>
<gene>
    <name evidence="2" type="ORF">DME_LOCUS6301</name>
</gene>
<dbReference type="SUPFAM" id="SSF50353">
    <property type="entry name" value="Cytokine"/>
    <property type="match status" value="1"/>
</dbReference>
<name>A0A0N4U537_DRAME</name>
<dbReference type="PANTHER" id="PTHR11486">
    <property type="entry name" value="FIBROBLAST GROWTH FACTOR"/>
    <property type="match status" value="1"/>
</dbReference>
<protein>
    <submittedName>
        <fullName evidence="2 5">Uncharacterized protein</fullName>
    </submittedName>
</protein>
<evidence type="ECO:0000313" key="4">
    <source>
        <dbReference type="Proteomes" id="UP000274756"/>
    </source>
</evidence>
<dbReference type="Proteomes" id="UP000274756">
    <property type="component" value="Unassembled WGS sequence"/>
</dbReference>
<proteinExistence type="inferred from homology"/>
<dbReference type="Proteomes" id="UP000038040">
    <property type="component" value="Unplaced"/>
</dbReference>